<evidence type="ECO:0000313" key="10">
    <source>
        <dbReference type="EMBL" id="MCH4295622.1"/>
    </source>
</evidence>
<dbReference type="Proteomes" id="UP001297581">
    <property type="component" value="Unassembled WGS sequence"/>
</dbReference>
<comment type="caution">
    <text evidence="10">The sequence shown here is derived from an EMBL/GenBank/DDBJ whole genome shotgun (WGS) entry which is preliminary data.</text>
</comment>
<evidence type="ECO:0000256" key="6">
    <source>
        <dbReference type="SAM" id="Phobius"/>
    </source>
</evidence>
<evidence type="ECO:0000256" key="4">
    <source>
        <dbReference type="ARBA" id="ARBA00029447"/>
    </source>
</evidence>
<name>A0AAJ1BKS2_9GAMM</name>
<dbReference type="GO" id="GO:0005886">
    <property type="term" value="C:plasma membrane"/>
    <property type="evidence" value="ECO:0007669"/>
    <property type="project" value="UniProtKB-SubCell"/>
</dbReference>
<keyword evidence="2" id="KW-0997">Cell inner membrane</keyword>
<dbReference type="InterPro" id="IPR004089">
    <property type="entry name" value="MCPsignal_dom"/>
</dbReference>
<dbReference type="FunFam" id="1.10.287.950:FF:000001">
    <property type="entry name" value="Methyl-accepting chemotaxis sensory transducer"/>
    <property type="match status" value="1"/>
</dbReference>
<comment type="subcellular location">
    <subcellularLocation>
        <location evidence="1">Cell inner membrane</location>
        <topology evidence="1">Multi-pass membrane protein</topology>
    </subcellularLocation>
</comment>
<dbReference type="GO" id="GO:0004888">
    <property type="term" value="F:transmembrane signaling receptor activity"/>
    <property type="evidence" value="ECO:0007669"/>
    <property type="project" value="InterPro"/>
</dbReference>
<dbReference type="PROSITE" id="PS51753">
    <property type="entry name" value="HBM"/>
    <property type="match status" value="1"/>
</dbReference>
<dbReference type="PANTHER" id="PTHR32089:SF120">
    <property type="entry name" value="METHYL-ACCEPTING CHEMOTAXIS PROTEIN TLPQ"/>
    <property type="match status" value="1"/>
</dbReference>
<dbReference type="InterPro" id="IPR032255">
    <property type="entry name" value="HBM"/>
</dbReference>
<keyword evidence="6" id="KW-0472">Membrane</keyword>
<feature type="domain" description="T-SNARE coiled-coil homology" evidence="8">
    <location>
        <begin position="574"/>
        <end position="626"/>
    </location>
</feature>
<sequence>MFSSLRLSQQLYYSFGAVILLLMVVTVAGYRGLTQGFDNFTEYRLLARSSNAASEAEATLLRARVDVLKYLKTPEDKVYQSFQTNMAELNKGFAKAKELELDAARDRLLAQADELVKNYASTFEAVTHDFAARNKVVHNVLDPTGLGMREKVTDIITALYQEGDSEGLFIAARSQEKLMLARLYASKFLISNKEDDYQRALQELSALDGTVDGLKNTESAAVIADKVQSIDEGRAKYRDALKEVYGIIQGRNKRINEGLNVIGPKVAGVLDDYNKAIQQQQDELGPHAQQESEAAINTVIVVSIAALLLAIWLAVTVVRAIRRPVGGEPREMASIAREIAAGNLGQNFQTQGSTGIYAAMAEMNDNLRRIISELTEASRTLGESSSGMLGVTEESRVNSESQADQLAHTASAMQEMTHTVDDIAQNAQRASEMASEADHHAQDGMGVVEDTRRSIMALVDNITDVSGIIENLEKETENVGSILGVIRGIAEQTNLLALNAAIEAARAGEQGRGFAVVADEVRNLASRTQNSTEEIQALIGRLQAESRRSVESMRVNVTEATQTSEKANKAIAALGAIADSVMAIRDMNHQIAVAAEEQATVVNTINLSVEEISVLARKNAEGSEQVQSSANGINGISRKLSGIVGRFKL</sequence>
<dbReference type="InterPro" id="IPR004090">
    <property type="entry name" value="Chemotax_Me-accpt_rcpt"/>
</dbReference>
<feature type="domain" description="Methyl-accepting transducer" evidence="7">
    <location>
        <begin position="377"/>
        <end position="613"/>
    </location>
</feature>
<dbReference type="AlphaFoldDB" id="A0AAJ1BKS2"/>
<evidence type="ECO:0000256" key="3">
    <source>
        <dbReference type="ARBA" id="ARBA00023224"/>
    </source>
</evidence>
<dbReference type="PANTHER" id="PTHR32089">
    <property type="entry name" value="METHYL-ACCEPTING CHEMOTAXIS PROTEIN MCPB"/>
    <property type="match status" value="1"/>
</dbReference>
<keyword evidence="6" id="KW-1133">Transmembrane helix</keyword>
<dbReference type="PROSITE" id="PS50111">
    <property type="entry name" value="CHEMOTAXIS_TRANSDUC_2"/>
    <property type="match status" value="1"/>
</dbReference>
<evidence type="ECO:0000259" key="9">
    <source>
        <dbReference type="PROSITE" id="PS51753"/>
    </source>
</evidence>
<dbReference type="CDD" id="cd11386">
    <property type="entry name" value="MCP_signal"/>
    <property type="match status" value="1"/>
</dbReference>
<keyword evidence="6" id="KW-0812">Transmembrane</keyword>
<feature type="transmembrane region" description="Helical" evidence="6">
    <location>
        <begin position="12"/>
        <end position="33"/>
    </location>
</feature>
<dbReference type="PROSITE" id="PS50192">
    <property type="entry name" value="T_SNARE"/>
    <property type="match status" value="1"/>
</dbReference>
<evidence type="ECO:0000256" key="2">
    <source>
        <dbReference type="ARBA" id="ARBA00022519"/>
    </source>
</evidence>
<evidence type="ECO:0000259" key="8">
    <source>
        <dbReference type="PROSITE" id="PS50192"/>
    </source>
</evidence>
<comment type="similarity">
    <text evidence="4">Belongs to the methyl-accepting chemotaxis (MCP) protein family.</text>
</comment>
<dbReference type="Pfam" id="PF12729">
    <property type="entry name" value="4HB_MCP_1"/>
    <property type="match status" value="1"/>
</dbReference>
<dbReference type="InterPro" id="IPR000727">
    <property type="entry name" value="T_SNARE_dom"/>
</dbReference>
<reference evidence="10 11" key="1">
    <citation type="submission" date="2022-02" db="EMBL/GenBank/DDBJ databases">
        <title>The genome sequence of Shewanella sp. 3B26.</title>
        <authorList>
            <person name="Du J."/>
        </authorList>
    </citation>
    <scope>NUCLEOTIDE SEQUENCE [LARGE SCALE GENOMIC DNA]</scope>
    <source>
        <strain evidence="10 11">3B26</strain>
    </source>
</reference>
<dbReference type="Gene3D" id="1.10.287.950">
    <property type="entry name" value="Methyl-accepting chemotaxis protein"/>
    <property type="match status" value="1"/>
</dbReference>
<keyword evidence="11" id="KW-1185">Reference proteome</keyword>
<keyword evidence="3 5" id="KW-0807">Transducer</keyword>
<evidence type="ECO:0000256" key="1">
    <source>
        <dbReference type="ARBA" id="ARBA00004429"/>
    </source>
</evidence>
<dbReference type="EMBL" id="JAKUDL010000005">
    <property type="protein sequence ID" value="MCH4295622.1"/>
    <property type="molecule type" value="Genomic_DNA"/>
</dbReference>
<dbReference type="SUPFAM" id="SSF58104">
    <property type="entry name" value="Methyl-accepting chemotaxis protein (MCP) signaling domain"/>
    <property type="match status" value="1"/>
</dbReference>
<evidence type="ECO:0000313" key="11">
    <source>
        <dbReference type="Proteomes" id="UP001297581"/>
    </source>
</evidence>
<dbReference type="SMART" id="SM00283">
    <property type="entry name" value="MA"/>
    <property type="match status" value="1"/>
</dbReference>
<dbReference type="GO" id="GO:0006935">
    <property type="term" value="P:chemotaxis"/>
    <property type="evidence" value="ECO:0007669"/>
    <property type="project" value="InterPro"/>
</dbReference>
<dbReference type="PRINTS" id="PR00260">
    <property type="entry name" value="CHEMTRNSDUCR"/>
</dbReference>
<accession>A0AAJ1BKS2</accession>
<dbReference type="InterPro" id="IPR024478">
    <property type="entry name" value="HlyB_4HB_MCP"/>
</dbReference>
<evidence type="ECO:0000259" key="7">
    <source>
        <dbReference type="PROSITE" id="PS50111"/>
    </source>
</evidence>
<gene>
    <name evidence="10" type="ORF">MJ923_15040</name>
</gene>
<dbReference type="RefSeq" id="WP_240591803.1">
    <property type="nucleotide sequence ID" value="NZ_JAKUDL010000005.1"/>
</dbReference>
<dbReference type="SMART" id="SM01358">
    <property type="entry name" value="HBM"/>
    <property type="match status" value="1"/>
</dbReference>
<feature type="transmembrane region" description="Helical" evidence="6">
    <location>
        <begin position="299"/>
        <end position="321"/>
    </location>
</feature>
<dbReference type="GO" id="GO:0007165">
    <property type="term" value="P:signal transduction"/>
    <property type="evidence" value="ECO:0007669"/>
    <property type="project" value="UniProtKB-KW"/>
</dbReference>
<keyword evidence="2" id="KW-1003">Cell membrane</keyword>
<feature type="domain" description="HBM" evidence="9">
    <location>
        <begin position="45"/>
        <end position="285"/>
    </location>
</feature>
<proteinExistence type="inferred from homology"/>
<evidence type="ECO:0000256" key="5">
    <source>
        <dbReference type="PROSITE-ProRule" id="PRU00284"/>
    </source>
</evidence>
<dbReference type="Pfam" id="PF00015">
    <property type="entry name" value="MCPsignal"/>
    <property type="match status" value="1"/>
</dbReference>
<organism evidence="10 11">
    <name type="scientific">Shewanella zhuhaiensis</name>
    <dbReference type="NCBI Taxonomy" id="2919576"/>
    <lineage>
        <taxon>Bacteria</taxon>
        <taxon>Pseudomonadati</taxon>
        <taxon>Pseudomonadota</taxon>
        <taxon>Gammaproteobacteria</taxon>
        <taxon>Alteromonadales</taxon>
        <taxon>Shewanellaceae</taxon>
        <taxon>Shewanella</taxon>
    </lineage>
</organism>
<protein>
    <submittedName>
        <fullName evidence="10">Methyl-accepting chemotaxis protein</fullName>
    </submittedName>
</protein>